<evidence type="ECO:0000256" key="3">
    <source>
        <dbReference type="ARBA" id="ARBA00023054"/>
    </source>
</evidence>
<evidence type="ECO:0000256" key="2">
    <source>
        <dbReference type="ARBA" id="ARBA00011255"/>
    </source>
</evidence>
<dbReference type="PANTHER" id="PTHR30288:SF0">
    <property type="entry name" value="FLAGELLAR HOOK-ASSOCIATED PROTEIN 2"/>
    <property type="match status" value="1"/>
</dbReference>
<comment type="subcellular location">
    <subcellularLocation>
        <location evidence="5">Secreted</location>
    </subcellularLocation>
    <subcellularLocation>
        <location evidence="5">Bacterial flagellum</location>
    </subcellularLocation>
</comment>
<name>A0ABS1EU87_9CLOT</name>
<evidence type="ECO:0000256" key="5">
    <source>
        <dbReference type="RuleBase" id="RU362066"/>
    </source>
</evidence>
<keyword evidence="9" id="KW-1185">Reference proteome</keyword>
<evidence type="ECO:0000313" key="9">
    <source>
        <dbReference type="Proteomes" id="UP000596739"/>
    </source>
</evidence>
<comment type="function">
    <text evidence="5">Required for morphogenesis and for the elongation of the flagellar filament by facilitating polymerization of the flagellin monomers at the tip of growing filament. Forms a capping structure, which prevents flagellin subunits (transported through the central channel of the flagellum) from leaking out without polymerization at the distal end.</text>
</comment>
<protein>
    <recommendedName>
        <fullName evidence="5">Flagellar hook-associated protein 2</fullName>
        <shortName evidence="5">HAP2</shortName>
    </recommendedName>
    <alternativeName>
        <fullName evidence="5">Flagellar cap protein</fullName>
    </alternativeName>
</protein>
<feature type="domain" description="Flagellar hook-associated protein 2 C-terminal" evidence="7">
    <location>
        <begin position="353"/>
        <end position="611"/>
    </location>
</feature>
<comment type="similarity">
    <text evidence="1 5">Belongs to the FliD family.</text>
</comment>
<proteinExistence type="inferred from homology"/>
<gene>
    <name evidence="8" type="primary">fliD</name>
    <name evidence="8" type="ORF">JHL18_20125</name>
</gene>
<dbReference type="InterPro" id="IPR003481">
    <property type="entry name" value="FliD_N"/>
</dbReference>
<keyword evidence="3" id="KW-0175">Coiled coil</keyword>
<evidence type="ECO:0000256" key="1">
    <source>
        <dbReference type="ARBA" id="ARBA00009764"/>
    </source>
</evidence>
<keyword evidence="8" id="KW-0282">Flagellum</keyword>
<evidence type="ECO:0000259" key="7">
    <source>
        <dbReference type="Pfam" id="PF07195"/>
    </source>
</evidence>
<evidence type="ECO:0000313" key="8">
    <source>
        <dbReference type="EMBL" id="MBK1812934.1"/>
    </source>
</evidence>
<dbReference type="EMBL" id="JAENHN010000053">
    <property type="protein sequence ID" value="MBK1812934.1"/>
    <property type="molecule type" value="Genomic_DNA"/>
</dbReference>
<dbReference type="InterPro" id="IPR040026">
    <property type="entry name" value="FliD"/>
</dbReference>
<accession>A0ABS1EU87</accession>
<keyword evidence="8" id="KW-0966">Cell projection</keyword>
<comment type="subunit">
    <text evidence="2 5">Homopentamer.</text>
</comment>
<organism evidence="8 9">
    <name type="scientific">Clostridium yunnanense</name>
    <dbReference type="NCBI Taxonomy" id="2800325"/>
    <lineage>
        <taxon>Bacteria</taxon>
        <taxon>Bacillati</taxon>
        <taxon>Bacillota</taxon>
        <taxon>Clostridia</taxon>
        <taxon>Eubacteriales</taxon>
        <taxon>Clostridiaceae</taxon>
        <taxon>Clostridium</taxon>
    </lineage>
</organism>
<dbReference type="Proteomes" id="UP000596739">
    <property type="component" value="Unassembled WGS sequence"/>
</dbReference>
<dbReference type="InterPro" id="IPR010809">
    <property type="entry name" value="FliD_C"/>
</dbReference>
<evidence type="ECO:0000259" key="6">
    <source>
        <dbReference type="Pfam" id="PF02465"/>
    </source>
</evidence>
<comment type="caution">
    <text evidence="8">The sequence shown here is derived from an EMBL/GenBank/DDBJ whole genome shotgun (WGS) entry which is preliminary data.</text>
</comment>
<evidence type="ECO:0000256" key="4">
    <source>
        <dbReference type="ARBA" id="ARBA00023143"/>
    </source>
</evidence>
<keyword evidence="8" id="KW-0969">Cilium</keyword>
<keyword evidence="5" id="KW-0964">Secreted</keyword>
<dbReference type="Pfam" id="PF07195">
    <property type="entry name" value="FliD_C"/>
    <property type="match status" value="1"/>
</dbReference>
<dbReference type="PANTHER" id="PTHR30288">
    <property type="entry name" value="FLAGELLAR CAP/ASSEMBLY PROTEIN FLID"/>
    <property type="match status" value="1"/>
</dbReference>
<sequence length="623" mass="66867">MNVSSTSSNSSSSTNYGRLTGLATGLDTDGMVKQALAGDQTKIDGAKQELQYTKWQQEAYVGFIKDIKEFNNYFDILKPENMMLSGSYTGTTASSTLSSGVDGSNYLTATTLPGAIKGNYEVQINSLAKSAAMNWSFNSIETPVASIDSAKWSGKTIEFSVNGSSTPINITLGAIDPNATVDDVKDAINTAISANGTLAGKVSVSYNSDNTNMVFSISDNNITLSGTNIEPLSPLIGKNTGDTKLSDLGIDSSGFDLTIAGKTFNIAVDKAQSINDFVDTMKNALSGNESLSKYVNISYSELTKKLTIETKDTGSNTAFSISPSSGATAGNIVSLFGKAGTNTGVNASVSIKAPGETSFVAITKSSNNFAIDGIKYNLVAAKPGDTINLNVKSDASAQVDKFKKFVDKYNELIDKINTKISEKKNYDYKPLTDAQKSTMTESQVTAWETKAKEGILRRDNYLTGIVSKLRQCVYDTVQGAGINVAEIGITTTSNYMDGGKLVVDETKLKSALENKGDLVQKLFTQSSTTYQNKGIFQKFKDAINDAVGTDGTLIKKAGYINTRWVSENDMSKSIATKNAKIKDMQSMMTQKQQRLYSMYAALEQNMNKLNSQSTWLSSSLGSQ</sequence>
<reference evidence="9" key="1">
    <citation type="submission" date="2021-01" db="EMBL/GenBank/DDBJ databases">
        <title>Genome public.</title>
        <authorList>
            <person name="Liu C."/>
            <person name="Sun Q."/>
        </authorList>
    </citation>
    <scope>NUCLEOTIDE SEQUENCE [LARGE SCALE GENOMIC DNA]</scope>
    <source>
        <strain evidence="9">YIM B02505</strain>
    </source>
</reference>
<feature type="domain" description="Flagellar hook-associated protein 2 N-terminal" evidence="6">
    <location>
        <begin position="24"/>
        <end position="130"/>
    </location>
</feature>
<dbReference type="RefSeq" id="WP_200272590.1">
    <property type="nucleotide sequence ID" value="NZ_JAENHN010000053.1"/>
</dbReference>
<dbReference type="Pfam" id="PF02465">
    <property type="entry name" value="FliD_N"/>
    <property type="match status" value="1"/>
</dbReference>
<keyword evidence="4 5" id="KW-0975">Bacterial flagellum</keyword>